<reference evidence="2 5" key="3">
    <citation type="submission" date="2020-11" db="EMBL/GenBank/DDBJ databases">
        <authorList>
            <consortium name="Pathogen Informatics"/>
        </authorList>
    </citation>
    <scope>NUCLEOTIDE SEQUENCE [LARGE SCALE GENOMIC DNA]</scope>
    <source>
        <strain evidence="2 5">NCTC12218</strain>
    </source>
</reference>
<dbReference type="GO" id="GO:0003824">
    <property type="term" value="F:catalytic activity"/>
    <property type="evidence" value="ECO:0007669"/>
    <property type="project" value="InterPro"/>
</dbReference>
<dbReference type="Gene3D" id="2.40.33.20">
    <property type="entry name" value="PK beta-barrel domain-like"/>
    <property type="match status" value="1"/>
</dbReference>
<gene>
    <name evidence="4" type="primary">yiiM_1</name>
    <name evidence="3" type="ORF">C1O36_09630</name>
    <name evidence="4" type="ORF">NCTC12218_00559</name>
</gene>
<keyword evidence="6" id="KW-1185">Reference proteome</keyword>
<accession>A0A7Z7QNP4</accession>
<dbReference type="EMBL" id="UHEF01000001">
    <property type="protein sequence ID" value="SUM87265.1"/>
    <property type="molecule type" value="Genomic_DNA"/>
</dbReference>
<dbReference type="GO" id="GO:0030170">
    <property type="term" value="F:pyridoxal phosphate binding"/>
    <property type="evidence" value="ECO:0007669"/>
    <property type="project" value="InterPro"/>
</dbReference>
<reference evidence="4" key="2">
    <citation type="submission" date="2018-06" db="EMBL/GenBank/DDBJ databases">
        <authorList>
            <consortium name="Pathogen Informatics"/>
            <person name="Doyle S."/>
        </authorList>
    </citation>
    <scope>NUCLEOTIDE SEQUENCE [LARGE SCALE GENOMIC DNA]</scope>
    <source>
        <strain evidence="4">NCTC12218</strain>
    </source>
</reference>
<protein>
    <submittedName>
        <fullName evidence="4">MOSC domain-containing protein</fullName>
    </submittedName>
</protein>
<dbReference type="Proteomes" id="UP000572988">
    <property type="component" value="Unassembled WGS sequence"/>
</dbReference>
<dbReference type="InterPro" id="IPR052353">
    <property type="entry name" value="Benzoxazolinone_Detox_Enz"/>
</dbReference>
<proteinExistence type="predicted"/>
<dbReference type="Pfam" id="PF03473">
    <property type="entry name" value="MOSC"/>
    <property type="match status" value="1"/>
</dbReference>
<dbReference type="InterPro" id="IPR005302">
    <property type="entry name" value="MoCF_Sase_C"/>
</dbReference>
<dbReference type="RefSeq" id="WP_126496108.1">
    <property type="nucleotide sequence ID" value="NZ_CALYEE010000032.1"/>
</dbReference>
<sequence length="216" mass="25291">MKYQIHAISTGKIESLQYRNDRPMKSALNKKPIQDKVWLSQTGLITDEQEYKDHGGPDKALCLYSYSHYDMWKEVIQPLPDYALFGENLTVHHVDETTLFFGDQYQLGEARIEVSEIREPCWKIQSKYGYPHLVKDMTSSGKTGCYFRVLQEGYVSPNDDLQLIKSAPEATRLSVQELNDIYYNDRRNKDRLAYAIQNPFLTQKRRQKLEKMLARL</sequence>
<dbReference type="InterPro" id="IPR005163">
    <property type="entry name" value="Tri_helical_YiiM-like"/>
</dbReference>
<dbReference type="Proteomes" id="UP000264146">
    <property type="component" value="Chromosome"/>
</dbReference>
<reference evidence="3 6" key="1">
    <citation type="submission" date="2018-01" db="EMBL/GenBank/DDBJ databases">
        <title>Complete genome sequence of Staphylococcus Scheliferi isolated from human.</title>
        <authorList>
            <person name="Abouelkhair M.A."/>
            <person name="Bemis D.A."/>
            <person name="Kania S.A."/>
        </authorList>
    </citation>
    <scope>NUCLEOTIDE SEQUENCE [LARGE SCALE GENOMIC DNA]</scope>
    <source>
        <strain evidence="3 6">ATCC 43808</strain>
    </source>
</reference>
<feature type="domain" description="MOSC" evidence="1">
    <location>
        <begin position="31"/>
        <end position="164"/>
    </location>
</feature>
<dbReference type="InterPro" id="IPR011037">
    <property type="entry name" value="Pyrv_Knase-like_insert_dom_sf"/>
</dbReference>
<dbReference type="AlphaFoldDB" id="A0A7Z7QNP4"/>
<dbReference type="SUPFAM" id="SSF50800">
    <property type="entry name" value="PK beta-barrel domain-like"/>
    <property type="match status" value="1"/>
</dbReference>
<evidence type="ECO:0000259" key="1">
    <source>
        <dbReference type="PROSITE" id="PS51340"/>
    </source>
</evidence>
<name>A0A7Z7QNP4_STASC</name>
<evidence type="ECO:0000313" key="6">
    <source>
        <dbReference type="Proteomes" id="UP000572988"/>
    </source>
</evidence>
<dbReference type="GO" id="GO:0030151">
    <property type="term" value="F:molybdenum ion binding"/>
    <property type="evidence" value="ECO:0007669"/>
    <property type="project" value="InterPro"/>
</dbReference>
<evidence type="ECO:0000313" key="5">
    <source>
        <dbReference type="Proteomes" id="UP000264146"/>
    </source>
</evidence>
<dbReference type="EMBL" id="LR962863">
    <property type="protein sequence ID" value="CAD7358973.1"/>
    <property type="molecule type" value="Genomic_DNA"/>
</dbReference>
<evidence type="ECO:0000313" key="3">
    <source>
        <dbReference type="EMBL" id="NHA34731.1"/>
    </source>
</evidence>
<evidence type="ECO:0000313" key="4">
    <source>
        <dbReference type="EMBL" id="SUM87265.1"/>
    </source>
</evidence>
<dbReference type="Pfam" id="PF03475">
    <property type="entry name" value="YiiM_3-alpha"/>
    <property type="match status" value="1"/>
</dbReference>
<dbReference type="PANTHER" id="PTHR30212:SF4">
    <property type="entry name" value="MOSC DOMAIN-CONTAINING PROTEIN"/>
    <property type="match status" value="1"/>
</dbReference>
<dbReference type="EMBL" id="POVK01000034">
    <property type="protein sequence ID" value="NHA34731.1"/>
    <property type="molecule type" value="Genomic_DNA"/>
</dbReference>
<evidence type="ECO:0000313" key="2">
    <source>
        <dbReference type="EMBL" id="CAD7358973.1"/>
    </source>
</evidence>
<dbReference type="PROSITE" id="PS51340">
    <property type="entry name" value="MOSC"/>
    <property type="match status" value="1"/>
</dbReference>
<dbReference type="PANTHER" id="PTHR30212">
    <property type="entry name" value="PROTEIN YIIM"/>
    <property type="match status" value="1"/>
</dbReference>
<organism evidence="4">
    <name type="scientific">Staphylococcus schleiferi</name>
    <dbReference type="NCBI Taxonomy" id="1295"/>
    <lineage>
        <taxon>Bacteria</taxon>
        <taxon>Bacillati</taxon>
        <taxon>Bacillota</taxon>
        <taxon>Bacilli</taxon>
        <taxon>Bacillales</taxon>
        <taxon>Staphylococcaceae</taxon>
        <taxon>Staphylococcus</taxon>
    </lineage>
</organism>
<dbReference type="GeneID" id="93789292"/>